<name>A0A0C9WHL9_9AGAR</name>
<dbReference type="EMBL" id="KN839009">
    <property type="protein sequence ID" value="KIJ91424.1"/>
    <property type="molecule type" value="Genomic_DNA"/>
</dbReference>
<gene>
    <name evidence="1" type="ORF">K443DRAFT_686052</name>
</gene>
<reference evidence="2" key="2">
    <citation type="submission" date="2015-01" db="EMBL/GenBank/DDBJ databases">
        <title>Evolutionary Origins and Diversification of the Mycorrhizal Mutualists.</title>
        <authorList>
            <consortium name="DOE Joint Genome Institute"/>
            <consortium name="Mycorrhizal Genomics Consortium"/>
            <person name="Kohler A."/>
            <person name="Kuo A."/>
            <person name="Nagy L.G."/>
            <person name="Floudas D."/>
            <person name="Copeland A."/>
            <person name="Barry K.W."/>
            <person name="Cichocki N."/>
            <person name="Veneault-Fourrey C."/>
            <person name="LaButti K."/>
            <person name="Lindquist E.A."/>
            <person name="Lipzen A."/>
            <person name="Lundell T."/>
            <person name="Morin E."/>
            <person name="Murat C."/>
            <person name="Riley R."/>
            <person name="Ohm R."/>
            <person name="Sun H."/>
            <person name="Tunlid A."/>
            <person name="Henrissat B."/>
            <person name="Grigoriev I.V."/>
            <person name="Hibbett D.S."/>
            <person name="Martin F."/>
        </authorList>
    </citation>
    <scope>NUCLEOTIDE SEQUENCE [LARGE SCALE GENOMIC DNA]</scope>
    <source>
        <strain evidence="2">LaAM-08-1</strain>
    </source>
</reference>
<protein>
    <submittedName>
        <fullName evidence="1">Uncharacterized protein</fullName>
    </submittedName>
</protein>
<accession>A0A0C9WHL9</accession>
<sequence>MSSSPASRVNGFISSSWEWSCQRSREAVEHVMSRVILNDRRPDWQFAGRCGLSLTRSSMTEKSSRRRYVAVKAASGHRGGWG</sequence>
<organism evidence="1 2">
    <name type="scientific">Laccaria amethystina LaAM-08-1</name>
    <dbReference type="NCBI Taxonomy" id="1095629"/>
    <lineage>
        <taxon>Eukaryota</taxon>
        <taxon>Fungi</taxon>
        <taxon>Dikarya</taxon>
        <taxon>Basidiomycota</taxon>
        <taxon>Agaricomycotina</taxon>
        <taxon>Agaricomycetes</taxon>
        <taxon>Agaricomycetidae</taxon>
        <taxon>Agaricales</taxon>
        <taxon>Agaricineae</taxon>
        <taxon>Hydnangiaceae</taxon>
        <taxon>Laccaria</taxon>
    </lineage>
</organism>
<dbReference type="Proteomes" id="UP000054477">
    <property type="component" value="Unassembled WGS sequence"/>
</dbReference>
<evidence type="ECO:0000313" key="1">
    <source>
        <dbReference type="EMBL" id="KIJ91424.1"/>
    </source>
</evidence>
<dbReference type="HOGENOM" id="CLU_2558641_0_0_1"/>
<dbReference type="AlphaFoldDB" id="A0A0C9WHL9"/>
<proteinExistence type="predicted"/>
<evidence type="ECO:0000313" key="2">
    <source>
        <dbReference type="Proteomes" id="UP000054477"/>
    </source>
</evidence>
<reference evidence="1 2" key="1">
    <citation type="submission" date="2014-04" db="EMBL/GenBank/DDBJ databases">
        <authorList>
            <consortium name="DOE Joint Genome Institute"/>
            <person name="Kuo A."/>
            <person name="Kohler A."/>
            <person name="Nagy L.G."/>
            <person name="Floudas D."/>
            <person name="Copeland A."/>
            <person name="Barry K.W."/>
            <person name="Cichocki N."/>
            <person name="Veneault-Fourrey C."/>
            <person name="LaButti K."/>
            <person name="Lindquist E.A."/>
            <person name="Lipzen A."/>
            <person name="Lundell T."/>
            <person name="Morin E."/>
            <person name="Murat C."/>
            <person name="Sun H."/>
            <person name="Tunlid A."/>
            <person name="Henrissat B."/>
            <person name="Grigoriev I.V."/>
            <person name="Hibbett D.S."/>
            <person name="Martin F."/>
            <person name="Nordberg H.P."/>
            <person name="Cantor M.N."/>
            <person name="Hua S.X."/>
        </authorList>
    </citation>
    <scope>NUCLEOTIDE SEQUENCE [LARGE SCALE GENOMIC DNA]</scope>
    <source>
        <strain evidence="1 2">LaAM-08-1</strain>
    </source>
</reference>
<keyword evidence="2" id="KW-1185">Reference proteome</keyword>